<accession>A0ABD4Q609</accession>
<organism evidence="1 2">
    <name type="scientific">Mycobacterium tuberculosis</name>
    <dbReference type="NCBI Taxonomy" id="1773"/>
    <lineage>
        <taxon>Bacteria</taxon>
        <taxon>Bacillati</taxon>
        <taxon>Actinomycetota</taxon>
        <taxon>Actinomycetes</taxon>
        <taxon>Mycobacteriales</taxon>
        <taxon>Mycobacteriaceae</taxon>
        <taxon>Mycobacterium</taxon>
        <taxon>Mycobacterium tuberculosis complex</taxon>
    </lineage>
</organism>
<name>A0ABD4Q609_MYCTX</name>
<comment type="caution">
    <text evidence="1">The sequence shown here is derived from an EMBL/GenBank/DDBJ whole genome shotgun (WGS) entry which is preliminary data.</text>
</comment>
<dbReference type="AlphaFoldDB" id="A0ABD4Q609"/>
<dbReference type="Gene3D" id="3.40.50.12780">
    <property type="entry name" value="N-terminal domain of ligase-like"/>
    <property type="match status" value="1"/>
</dbReference>
<dbReference type="InterPro" id="IPR042099">
    <property type="entry name" value="ANL_N_sf"/>
</dbReference>
<protein>
    <submittedName>
        <fullName evidence="1">Fatty-acid--CoA ligase</fullName>
    </submittedName>
</protein>
<dbReference type="Proteomes" id="UP000671119">
    <property type="component" value="Unassembled WGS sequence"/>
</dbReference>
<feature type="non-terminal residue" evidence="1">
    <location>
        <position position="1"/>
    </location>
</feature>
<evidence type="ECO:0000313" key="2">
    <source>
        <dbReference type="Proteomes" id="UP000671119"/>
    </source>
</evidence>
<reference evidence="1 2" key="1">
    <citation type="submission" date="2021-03" db="EMBL/GenBank/DDBJ databases">
        <title>Whole Genome Sequencing of Mycobacterium tuberculosis clinical isolates from Arunachal Pradesh, India.</title>
        <authorList>
            <person name="Singh S."/>
            <person name="Mudliar S.R."/>
            <person name="Kulsum U."/>
            <person name="Rufai S.B."/>
            <person name="Singh P.K."/>
            <person name="Umpo M."/>
            <person name="Nyori M."/>
        </authorList>
    </citation>
    <scope>NUCLEOTIDE SEQUENCE [LARGE SCALE GENOMIC DNA]</scope>
    <source>
        <strain evidence="1 2">OMICS/BPL/0142/20/SP</strain>
    </source>
</reference>
<feature type="non-terminal residue" evidence="1">
    <location>
        <position position="79"/>
    </location>
</feature>
<keyword evidence="1" id="KW-0436">Ligase</keyword>
<evidence type="ECO:0000313" key="1">
    <source>
        <dbReference type="EMBL" id="MBP0685827.1"/>
    </source>
</evidence>
<proteinExistence type="predicted"/>
<sequence length="79" mass="8397">NKGVMTVLDPDAVEGNEDAIPQVACGYVAPSQWAVIVEPGVDGSTGEHDGTGRELPEGRVGEIWLYGTNVGRAYWGRPE</sequence>
<dbReference type="GO" id="GO:0016874">
    <property type="term" value="F:ligase activity"/>
    <property type="evidence" value="ECO:0007669"/>
    <property type="project" value="UniProtKB-KW"/>
</dbReference>
<dbReference type="SUPFAM" id="SSF56801">
    <property type="entry name" value="Acetyl-CoA synthetase-like"/>
    <property type="match status" value="1"/>
</dbReference>
<gene>
    <name evidence="1" type="ORF">J8J21_22540</name>
</gene>
<dbReference type="EMBL" id="JAGIZI010000613">
    <property type="protein sequence ID" value="MBP0685827.1"/>
    <property type="molecule type" value="Genomic_DNA"/>
</dbReference>